<evidence type="ECO:0000313" key="2">
    <source>
        <dbReference type="Proteomes" id="UP001054837"/>
    </source>
</evidence>
<proteinExistence type="predicted"/>
<sequence>METPIGESVLVSRRDTISHQDSRLHDPASAKNKAVPGNLGSLYTTGEEFRIKRFGSIKSFVRQAELITVAEALAVQLAAYELPADSINFRRPRMSQHKHRLRHARCKCWHKKHAPLFRMYVFLGMQRKSNKKKRV</sequence>
<accession>A0AAV4RJ38</accession>
<comment type="caution">
    <text evidence="1">The sequence shown here is derived from an EMBL/GenBank/DDBJ whole genome shotgun (WGS) entry which is preliminary data.</text>
</comment>
<gene>
    <name evidence="1" type="ORF">CDAR_582281</name>
</gene>
<keyword evidence="2" id="KW-1185">Reference proteome</keyword>
<organism evidence="1 2">
    <name type="scientific">Caerostris darwini</name>
    <dbReference type="NCBI Taxonomy" id="1538125"/>
    <lineage>
        <taxon>Eukaryota</taxon>
        <taxon>Metazoa</taxon>
        <taxon>Ecdysozoa</taxon>
        <taxon>Arthropoda</taxon>
        <taxon>Chelicerata</taxon>
        <taxon>Arachnida</taxon>
        <taxon>Araneae</taxon>
        <taxon>Araneomorphae</taxon>
        <taxon>Entelegynae</taxon>
        <taxon>Araneoidea</taxon>
        <taxon>Araneidae</taxon>
        <taxon>Caerostris</taxon>
    </lineage>
</organism>
<dbReference type="Proteomes" id="UP001054837">
    <property type="component" value="Unassembled WGS sequence"/>
</dbReference>
<dbReference type="AlphaFoldDB" id="A0AAV4RJ38"/>
<protein>
    <submittedName>
        <fullName evidence="1">Uncharacterized protein</fullName>
    </submittedName>
</protein>
<evidence type="ECO:0000313" key="1">
    <source>
        <dbReference type="EMBL" id="GIY20926.1"/>
    </source>
</evidence>
<name>A0AAV4RJ38_9ARAC</name>
<reference evidence="1 2" key="1">
    <citation type="submission" date="2021-06" db="EMBL/GenBank/DDBJ databases">
        <title>Caerostris darwini draft genome.</title>
        <authorList>
            <person name="Kono N."/>
            <person name="Arakawa K."/>
        </authorList>
    </citation>
    <scope>NUCLEOTIDE SEQUENCE [LARGE SCALE GENOMIC DNA]</scope>
</reference>
<dbReference type="EMBL" id="BPLQ01006238">
    <property type="protein sequence ID" value="GIY20926.1"/>
    <property type="molecule type" value="Genomic_DNA"/>
</dbReference>